<dbReference type="Pfam" id="PF05065">
    <property type="entry name" value="Phage_capsid"/>
    <property type="match status" value="1"/>
</dbReference>
<feature type="domain" description="Phage capsid-like C-terminal" evidence="7">
    <location>
        <begin position="244"/>
        <end position="496"/>
    </location>
</feature>
<organism evidence="8 9">
    <name type="scientific">Tetragenococcus solitarius</name>
    <dbReference type="NCBI Taxonomy" id="71453"/>
    <lineage>
        <taxon>Bacteria</taxon>
        <taxon>Bacillati</taxon>
        <taxon>Bacillota</taxon>
        <taxon>Bacilli</taxon>
        <taxon>Lactobacillales</taxon>
        <taxon>Enterococcaceae</taxon>
        <taxon>Tetragenococcus</taxon>
    </lineage>
</organism>
<evidence type="ECO:0000256" key="4">
    <source>
        <dbReference type="ARBA" id="ARBA00022801"/>
    </source>
</evidence>
<feature type="domain" description="Prohead serine protease" evidence="6">
    <location>
        <begin position="24"/>
        <end position="183"/>
    </location>
</feature>
<gene>
    <name evidence="8" type="ORF">GCM10019998_15800</name>
</gene>
<keyword evidence="3" id="KW-0645">Protease</keyword>
<reference evidence="8 9" key="1">
    <citation type="journal article" date="2019" name="Int. J. Syst. Evol. Microbiol.">
        <title>The Global Catalogue of Microorganisms (GCM) 10K type strain sequencing project: providing services to taxonomists for standard genome sequencing and annotation.</title>
        <authorList>
            <consortium name="The Broad Institute Genomics Platform"/>
            <consortium name="The Broad Institute Genome Sequencing Center for Infectious Disease"/>
            <person name="Wu L."/>
            <person name="Ma J."/>
        </authorList>
    </citation>
    <scope>NUCLEOTIDE SEQUENCE [LARGE SCALE GENOMIC DNA]</scope>
    <source>
        <strain evidence="8 9">JCM 8736</strain>
    </source>
</reference>
<dbReference type="InterPro" id="IPR024455">
    <property type="entry name" value="Phage_capsid"/>
</dbReference>
<evidence type="ECO:0000313" key="8">
    <source>
        <dbReference type="EMBL" id="GAA3020399.1"/>
    </source>
</evidence>
<evidence type="ECO:0000259" key="6">
    <source>
        <dbReference type="Pfam" id="PF04586"/>
    </source>
</evidence>
<dbReference type="InterPro" id="IPR054612">
    <property type="entry name" value="Phage_capsid-like_C"/>
</dbReference>
<dbReference type="Gene3D" id="3.30.2320.10">
    <property type="entry name" value="hypothetical protein PF0899 domain"/>
    <property type="match status" value="1"/>
</dbReference>
<feature type="compositionally biased region" description="Basic and acidic residues" evidence="5">
    <location>
        <begin position="1"/>
        <end position="12"/>
    </location>
</feature>
<dbReference type="Pfam" id="PF04586">
    <property type="entry name" value="Peptidase_S78"/>
    <property type="match status" value="1"/>
</dbReference>
<dbReference type="Proteomes" id="UP001501577">
    <property type="component" value="Unassembled WGS sequence"/>
</dbReference>
<keyword evidence="2" id="KW-1188">Viral release from host cell</keyword>
<evidence type="ECO:0000256" key="3">
    <source>
        <dbReference type="ARBA" id="ARBA00022670"/>
    </source>
</evidence>
<dbReference type="InterPro" id="IPR054613">
    <property type="entry name" value="Peptidase_S78_dom"/>
</dbReference>
<evidence type="ECO:0000313" key="9">
    <source>
        <dbReference type="Proteomes" id="UP001501577"/>
    </source>
</evidence>
<dbReference type="SUPFAM" id="SSF56563">
    <property type="entry name" value="Major capsid protein gp5"/>
    <property type="match status" value="1"/>
</dbReference>
<keyword evidence="4" id="KW-0378">Hydrolase</keyword>
<evidence type="ECO:0000256" key="1">
    <source>
        <dbReference type="ARBA" id="ARBA00004328"/>
    </source>
</evidence>
<dbReference type="RefSeq" id="WP_068709893.1">
    <property type="nucleotide sequence ID" value="NZ_BAAAXQ010000055.1"/>
</dbReference>
<dbReference type="InterPro" id="IPR006433">
    <property type="entry name" value="Prohead_protease"/>
</dbReference>
<accession>A0ABN3YCT1</accession>
<name>A0ABN3YCT1_9ENTE</name>
<dbReference type="EMBL" id="BAAAXQ010000055">
    <property type="protein sequence ID" value="GAA3020399.1"/>
    <property type="molecule type" value="Genomic_DNA"/>
</dbReference>
<dbReference type="NCBIfam" id="TIGR01543">
    <property type="entry name" value="proheadase_HK97"/>
    <property type="match status" value="1"/>
</dbReference>
<proteinExistence type="predicted"/>
<feature type="region of interest" description="Disordered" evidence="5">
    <location>
        <begin position="1"/>
        <end position="39"/>
    </location>
</feature>
<protein>
    <submittedName>
        <fullName evidence="8">Phage major capsid protein</fullName>
    </submittedName>
</protein>
<evidence type="ECO:0000256" key="5">
    <source>
        <dbReference type="SAM" id="MobiDB-lite"/>
    </source>
</evidence>
<sequence>MNEEEKEKRLTEEADLEAEEKQADSKEEETEEAGKTISGYALKFGEPSKDLGGFVEKIDKEALKDVDFSNCFLLYDHDYSKPLASVKSDTLKLEVDDTGLHFEATLNDTTYAKDVYENVSKGVVDSMSFGFELGIDSFDEDKETGEVTRSIKSVKNMPEISVVTMPAYDSSNVQVNKRSYEKFIEQRSNKKMNKALESTSDDQKGDNNMEKTLMNNEQTEIRNYEEYIRSKGEVRDVTTENAAAVVPEEVIGEVFDLKRNKYNLAQYATVKTVSNGQGKYPVATNQEAVLATKEELAEIEDVDADMFTSVNYAVATRAGKIALSNEIVEDSEVNIVQEVKEQLQQLVDNTDNKHIIDLLKTFPKQEVADLDGLKEIHNVTLDPALDKTVILNQSGFNHLDTLKDSDGRYILQPDVTAPSGKSLFGMPVVLVSNKLLANAENGAFPMIIGDIAQSVFVARRNQVTTQWDKFDYYSQGLAVVIRNDYETIDEEASVYIEFTPETTGGGSGE</sequence>
<keyword evidence="9" id="KW-1185">Reference proteome</keyword>
<comment type="caution">
    <text evidence="8">The sequence shown here is derived from an EMBL/GenBank/DDBJ whole genome shotgun (WGS) entry which is preliminary data.</text>
</comment>
<dbReference type="NCBIfam" id="TIGR01554">
    <property type="entry name" value="major_cap_HK97"/>
    <property type="match status" value="1"/>
</dbReference>
<evidence type="ECO:0000259" key="7">
    <source>
        <dbReference type="Pfam" id="PF05065"/>
    </source>
</evidence>
<evidence type="ECO:0000256" key="2">
    <source>
        <dbReference type="ARBA" id="ARBA00022612"/>
    </source>
</evidence>
<comment type="subcellular location">
    <subcellularLocation>
        <location evidence="1">Virion</location>
    </subcellularLocation>
</comment>